<reference evidence="2" key="1">
    <citation type="submission" date="2020-04" db="EMBL/GenBank/DDBJ databases">
        <authorList>
            <person name="Zhang T."/>
        </authorList>
    </citation>
    <scope>NUCLEOTIDE SEQUENCE</scope>
    <source>
        <strain evidence="2">HKST-UBA03</strain>
    </source>
</reference>
<dbReference type="InterPro" id="IPR036388">
    <property type="entry name" value="WH-like_DNA-bd_sf"/>
</dbReference>
<protein>
    <submittedName>
        <fullName evidence="2">NUDIX domain-containing protein</fullName>
    </submittedName>
</protein>
<dbReference type="Proteomes" id="UP000751518">
    <property type="component" value="Unassembled WGS sequence"/>
</dbReference>
<dbReference type="Gene3D" id="1.10.10.10">
    <property type="entry name" value="Winged helix-like DNA-binding domain superfamily/Winged helix DNA-binding domain"/>
    <property type="match status" value="1"/>
</dbReference>
<dbReference type="InterPro" id="IPR036390">
    <property type="entry name" value="WH_DNA-bd_sf"/>
</dbReference>
<dbReference type="InterPro" id="IPR015797">
    <property type="entry name" value="NUDIX_hydrolase-like_dom_sf"/>
</dbReference>
<organism evidence="2 3">
    <name type="scientific">candidate division WWE3 bacterium</name>
    <dbReference type="NCBI Taxonomy" id="2053526"/>
    <lineage>
        <taxon>Bacteria</taxon>
        <taxon>Katanobacteria</taxon>
    </lineage>
</organism>
<sequence>MNEHDIKTEILTFLLRSQPARYSEIKPTYIENDLFNYHLQHLVKKGLVAKGDGVYFLTEEGKRFVEVVTPIDPVGNISELFRVNILGIVADASDPKNIKILNQERKRHPYFGDKGIIGGTVRPMEPVTYAAARKVLEETGISAEFEMIGTIRKIRLNKGGDLFSDIFYYICYSESFSGNLIEENEFGVNYWASIEQTCENEKGSVQGSEYLADLILGFKKPEVSLRGDVFYVEETKTIDRF</sequence>
<dbReference type="SUPFAM" id="SSF46785">
    <property type="entry name" value="Winged helix' DNA-binding domain"/>
    <property type="match status" value="1"/>
</dbReference>
<accession>A0A955RSB8</accession>
<evidence type="ECO:0000259" key="1">
    <source>
        <dbReference type="Pfam" id="PF00293"/>
    </source>
</evidence>
<name>A0A955RSB8_UNCKA</name>
<gene>
    <name evidence="2" type="ORF">KC614_04510</name>
</gene>
<proteinExistence type="predicted"/>
<evidence type="ECO:0000313" key="3">
    <source>
        <dbReference type="Proteomes" id="UP000751518"/>
    </source>
</evidence>
<dbReference type="EMBL" id="JAGQKZ010000052">
    <property type="protein sequence ID" value="MCA9392428.1"/>
    <property type="molecule type" value="Genomic_DNA"/>
</dbReference>
<dbReference type="SUPFAM" id="SSF55811">
    <property type="entry name" value="Nudix"/>
    <property type="match status" value="1"/>
</dbReference>
<dbReference type="Gene3D" id="3.90.79.10">
    <property type="entry name" value="Nucleoside Triphosphate Pyrophosphohydrolase"/>
    <property type="match status" value="1"/>
</dbReference>
<feature type="domain" description="Nudix hydrolase" evidence="1">
    <location>
        <begin position="88"/>
        <end position="204"/>
    </location>
</feature>
<reference evidence="2" key="2">
    <citation type="journal article" date="2021" name="Microbiome">
        <title>Successional dynamics and alternative stable states in a saline activated sludge microbial community over 9 years.</title>
        <authorList>
            <person name="Wang Y."/>
            <person name="Ye J."/>
            <person name="Ju F."/>
            <person name="Liu L."/>
            <person name="Boyd J.A."/>
            <person name="Deng Y."/>
            <person name="Parks D.H."/>
            <person name="Jiang X."/>
            <person name="Yin X."/>
            <person name="Woodcroft B.J."/>
            <person name="Tyson G.W."/>
            <person name="Hugenholtz P."/>
            <person name="Polz M.F."/>
            <person name="Zhang T."/>
        </authorList>
    </citation>
    <scope>NUCLEOTIDE SEQUENCE</scope>
    <source>
        <strain evidence="2">HKST-UBA03</strain>
    </source>
</reference>
<dbReference type="AlphaFoldDB" id="A0A955RSB8"/>
<comment type="caution">
    <text evidence="2">The sequence shown here is derived from an EMBL/GenBank/DDBJ whole genome shotgun (WGS) entry which is preliminary data.</text>
</comment>
<dbReference type="Pfam" id="PF00293">
    <property type="entry name" value="NUDIX"/>
    <property type="match status" value="1"/>
</dbReference>
<dbReference type="InterPro" id="IPR000086">
    <property type="entry name" value="NUDIX_hydrolase_dom"/>
</dbReference>
<evidence type="ECO:0000313" key="2">
    <source>
        <dbReference type="EMBL" id="MCA9392428.1"/>
    </source>
</evidence>